<evidence type="ECO:0000256" key="5">
    <source>
        <dbReference type="ARBA" id="ARBA00023146"/>
    </source>
</evidence>
<dbReference type="PANTHER" id="PTHR43707">
    <property type="entry name" value="HISTIDYL-TRNA SYNTHETASE"/>
    <property type="match status" value="1"/>
</dbReference>
<evidence type="ECO:0000256" key="8">
    <source>
        <dbReference type="PIRSR" id="PIRSR001549-1"/>
    </source>
</evidence>
<sequence length="422" mass="48106">MSEKLFQKPKGTADLLPSVQPIWQKITAIAKEIFEHRYNFGRIDTPLFENYDIFERTSGDSSDVVSKEMYDFYDKGKRRMALRPEGTAGVVRAYVENKLYGPEYEKPVNLYYLESMFRYERPQAGRMREFHQLGAESFGSDSPFLDAQVIQMAIDFFQAFKLTNLLVKINSLGNDASRAAFRQALVDYLSQYEEQLSQDSKVRLKTNPLRILDSKDANDQKLLVGAPQILDYLDQDSKDRFKQVTDALDAFGVNYEIDEKLVRGLDYYNNTIFEIETQDPKLKSAATICGGGRYSGMVEEFGGPDTPAIGFGIGLERLITLIGEVEERDQVDVYIVQTDSSVSAFANLLAKRLRETFHFSVLLDYTNRSMKSQFRSADRTKASYSIVIGDQEVQSKELTLKKMADGSQKKVLLDNLRIEDFS</sequence>
<organism evidence="10 11">
    <name type="scientific">Oenococcus kitaharae DSM 17330</name>
    <dbReference type="NCBI Taxonomy" id="1045004"/>
    <lineage>
        <taxon>Bacteria</taxon>
        <taxon>Bacillati</taxon>
        <taxon>Bacillota</taxon>
        <taxon>Bacilli</taxon>
        <taxon>Lactobacillales</taxon>
        <taxon>Lactobacillaceae</taxon>
        <taxon>Oenococcus</taxon>
    </lineage>
</organism>
<dbReference type="NCBIfam" id="TIGR00442">
    <property type="entry name" value="hisS"/>
    <property type="match status" value="1"/>
</dbReference>
<feature type="binding site" evidence="8">
    <location>
        <position position="118"/>
    </location>
    <ligand>
        <name>L-histidine</name>
        <dbReference type="ChEBI" id="CHEBI:57595"/>
    </ligand>
</feature>
<dbReference type="PROSITE" id="PS50862">
    <property type="entry name" value="AA_TRNA_LIGASE_II"/>
    <property type="match status" value="1"/>
</dbReference>
<dbReference type="GO" id="GO:0005524">
    <property type="term" value="F:ATP binding"/>
    <property type="evidence" value="ECO:0007669"/>
    <property type="project" value="UniProtKB-UniRule"/>
</dbReference>
<dbReference type="GO" id="GO:0004821">
    <property type="term" value="F:histidine-tRNA ligase activity"/>
    <property type="evidence" value="ECO:0007669"/>
    <property type="project" value="UniProtKB-UniRule"/>
</dbReference>
<keyword evidence="7" id="KW-0436">Ligase</keyword>
<dbReference type="eggNOG" id="COG0124">
    <property type="taxonomic scope" value="Bacteria"/>
</dbReference>
<comment type="subcellular location">
    <subcellularLocation>
        <location evidence="7">Cytoplasm</location>
    </subcellularLocation>
</comment>
<keyword evidence="5 7" id="KW-0030">Aminoacyl-tRNA synthetase</keyword>
<proteinExistence type="inferred from homology"/>
<evidence type="ECO:0000256" key="1">
    <source>
        <dbReference type="ARBA" id="ARBA00008226"/>
    </source>
</evidence>
<dbReference type="InterPro" id="IPR004154">
    <property type="entry name" value="Anticodon-bd"/>
</dbReference>
<dbReference type="CDD" id="cd00773">
    <property type="entry name" value="HisRS-like_core"/>
    <property type="match status" value="1"/>
</dbReference>
<dbReference type="InterPro" id="IPR041715">
    <property type="entry name" value="HisRS-like_core"/>
</dbReference>
<dbReference type="PIRSF" id="PIRSF001549">
    <property type="entry name" value="His-tRNA_synth"/>
    <property type="match status" value="1"/>
</dbReference>
<dbReference type="PATRIC" id="fig|1045004.4.peg.1025"/>
<dbReference type="GO" id="GO:0140096">
    <property type="term" value="F:catalytic activity, acting on a protein"/>
    <property type="evidence" value="ECO:0007669"/>
    <property type="project" value="UniProtKB-ARBA"/>
</dbReference>
<protein>
    <recommendedName>
        <fullName evidence="7">Histidine--tRNA ligase</fullName>
        <ecNumber evidence="7">6.1.1.21</ecNumber>
    </recommendedName>
    <alternativeName>
        <fullName evidence="7">Histidyl-tRNA synthetase</fullName>
        <shortName evidence="7">HisRS</shortName>
    </alternativeName>
</protein>
<dbReference type="HAMAP" id="MF_00127">
    <property type="entry name" value="His_tRNA_synth"/>
    <property type="match status" value="1"/>
</dbReference>
<comment type="catalytic activity">
    <reaction evidence="6 7">
        <text>tRNA(His) + L-histidine + ATP = L-histidyl-tRNA(His) + AMP + diphosphate + H(+)</text>
        <dbReference type="Rhea" id="RHEA:17313"/>
        <dbReference type="Rhea" id="RHEA-COMP:9665"/>
        <dbReference type="Rhea" id="RHEA-COMP:9689"/>
        <dbReference type="ChEBI" id="CHEBI:15378"/>
        <dbReference type="ChEBI" id="CHEBI:30616"/>
        <dbReference type="ChEBI" id="CHEBI:33019"/>
        <dbReference type="ChEBI" id="CHEBI:57595"/>
        <dbReference type="ChEBI" id="CHEBI:78442"/>
        <dbReference type="ChEBI" id="CHEBI:78527"/>
        <dbReference type="ChEBI" id="CHEBI:456215"/>
        <dbReference type="EC" id="6.1.1.21"/>
    </reaction>
</comment>
<dbReference type="SUPFAM" id="SSF55681">
    <property type="entry name" value="Class II aaRS and biotin synthetases"/>
    <property type="match status" value="1"/>
</dbReference>
<dbReference type="InterPro" id="IPR015807">
    <property type="entry name" value="His-tRNA-ligase"/>
</dbReference>
<comment type="subunit">
    <text evidence="7">Homodimer.</text>
</comment>
<feature type="binding site" evidence="8">
    <location>
        <position position="136"/>
    </location>
    <ligand>
        <name>L-histidine</name>
        <dbReference type="ChEBI" id="CHEBI:57595"/>
    </ligand>
</feature>
<feature type="binding site" evidence="8">
    <location>
        <begin position="85"/>
        <end position="87"/>
    </location>
    <ligand>
        <name>L-histidine</name>
        <dbReference type="ChEBI" id="CHEBI:57595"/>
    </ligand>
</feature>
<dbReference type="GO" id="GO:0005737">
    <property type="term" value="C:cytoplasm"/>
    <property type="evidence" value="ECO:0007669"/>
    <property type="project" value="UniProtKB-SubCell"/>
</dbReference>
<keyword evidence="3 7" id="KW-0547">Nucleotide-binding</keyword>
<dbReference type="InterPro" id="IPR036621">
    <property type="entry name" value="Anticodon-bd_dom_sf"/>
</dbReference>
<evidence type="ECO:0000259" key="9">
    <source>
        <dbReference type="PROSITE" id="PS50862"/>
    </source>
</evidence>
<evidence type="ECO:0000256" key="2">
    <source>
        <dbReference type="ARBA" id="ARBA00022490"/>
    </source>
</evidence>
<dbReference type="GO" id="GO:0016740">
    <property type="term" value="F:transferase activity"/>
    <property type="evidence" value="ECO:0007669"/>
    <property type="project" value="UniProtKB-ARBA"/>
</dbReference>
<comment type="caution">
    <text evidence="10">The sequence shown here is derived from an EMBL/GenBank/DDBJ whole genome shotgun (WGS) entry which is preliminary data.</text>
</comment>
<dbReference type="GO" id="GO:0006427">
    <property type="term" value="P:histidyl-tRNA aminoacylation"/>
    <property type="evidence" value="ECO:0007669"/>
    <property type="project" value="UniProtKB-UniRule"/>
</dbReference>
<dbReference type="HOGENOM" id="CLU_025113_1_1_9"/>
<dbReference type="Gene3D" id="3.40.50.800">
    <property type="entry name" value="Anticodon-binding domain"/>
    <property type="match status" value="1"/>
</dbReference>
<dbReference type="RefSeq" id="WP_007745854.1">
    <property type="nucleotide sequence ID" value="NZ_CM001398.1"/>
</dbReference>
<gene>
    <name evidence="7" type="primary">hisS</name>
    <name evidence="10" type="ORF">OKIT_1026</name>
</gene>
<keyword evidence="7" id="KW-0648">Protein biosynthesis</keyword>
<dbReference type="InterPro" id="IPR004516">
    <property type="entry name" value="HisRS/HisZ"/>
</dbReference>
<evidence type="ECO:0000256" key="3">
    <source>
        <dbReference type="ARBA" id="ARBA00022741"/>
    </source>
</evidence>
<reference evidence="10 11" key="1">
    <citation type="journal article" date="2012" name="PLoS ONE">
        <title>Functional divergence in the genus oenococcus as predicted by genome sequencing of the newly-described species, Oenococcus kitaharae.</title>
        <authorList>
            <person name="Borneman A.R."/>
            <person name="McCarthy J.M."/>
            <person name="Chambers P.J."/>
            <person name="Bartowsky E.J."/>
        </authorList>
    </citation>
    <scope>NUCLEOTIDE SEQUENCE [LARGE SCALE GENOMIC DNA]</scope>
    <source>
        <strain evidence="11">DSM17330</strain>
    </source>
</reference>
<keyword evidence="11" id="KW-1185">Reference proteome</keyword>
<evidence type="ECO:0000313" key="11">
    <source>
        <dbReference type="Proteomes" id="UP000004959"/>
    </source>
</evidence>
<dbReference type="SUPFAM" id="SSF52954">
    <property type="entry name" value="Class II aaRS ABD-related"/>
    <property type="match status" value="1"/>
</dbReference>
<dbReference type="Gene3D" id="3.30.930.10">
    <property type="entry name" value="Bira Bifunctional Protein, Domain 2"/>
    <property type="match status" value="1"/>
</dbReference>
<dbReference type="EMBL" id="AFVZ01000001">
    <property type="protein sequence ID" value="EHN59129.1"/>
    <property type="molecule type" value="Genomic_DNA"/>
</dbReference>
<dbReference type="STRING" id="336988.NT96_06250"/>
<dbReference type="Pfam" id="PF13393">
    <property type="entry name" value="tRNA-synt_His"/>
    <property type="match status" value="1"/>
</dbReference>
<feature type="domain" description="Aminoacyl-transfer RNA synthetases class-II family profile" evidence="9">
    <location>
        <begin position="1"/>
        <end position="322"/>
    </location>
</feature>
<dbReference type="InterPro" id="IPR045864">
    <property type="entry name" value="aa-tRNA-synth_II/BPL/LPL"/>
</dbReference>
<feature type="binding site" evidence="8">
    <location>
        <begin position="267"/>
        <end position="268"/>
    </location>
    <ligand>
        <name>L-histidine</name>
        <dbReference type="ChEBI" id="CHEBI:57595"/>
    </ligand>
</feature>
<dbReference type="InterPro" id="IPR006195">
    <property type="entry name" value="aa-tRNA-synth_II"/>
</dbReference>
<comment type="similarity">
    <text evidence="1 7">Belongs to the class-II aminoacyl-tRNA synthetase family.</text>
</comment>
<evidence type="ECO:0000256" key="6">
    <source>
        <dbReference type="ARBA" id="ARBA00047639"/>
    </source>
</evidence>
<accession>G9WFH2</accession>
<dbReference type="Pfam" id="PF03129">
    <property type="entry name" value="HGTP_anticodon"/>
    <property type="match status" value="1"/>
</dbReference>
<dbReference type="EC" id="6.1.1.21" evidence="7"/>
<dbReference type="AlphaFoldDB" id="G9WFH2"/>
<evidence type="ECO:0000256" key="7">
    <source>
        <dbReference type="HAMAP-Rule" id="MF_00127"/>
    </source>
</evidence>
<dbReference type="Proteomes" id="UP000004959">
    <property type="component" value="Chromosome"/>
</dbReference>
<dbReference type="OrthoDB" id="9800814at2"/>
<feature type="binding site" evidence="8">
    <location>
        <position position="263"/>
    </location>
    <ligand>
        <name>L-histidine</name>
        <dbReference type="ChEBI" id="CHEBI:57595"/>
    </ligand>
</feature>
<evidence type="ECO:0000313" key="10">
    <source>
        <dbReference type="EMBL" id="EHN59129.1"/>
    </source>
</evidence>
<name>G9WFH2_9LACO</name>
<evidence type="ECO:0000256" key="4">
    <source>
        <dbReference type="ARBA" id="ARBA00022840"/>
    </source>
</evidence>
<dbReference type="PANTHER" id="PTHR43707:SF1">
    <property type="entry name" value="HISTIDINE--TRNA LIGASE, MITOCHONDRIAL-RELATED"/>
    <property type="match status" value="1"/>
</dbReference>
<keyword evidence="2 7" id="KW-0963">Cytoplasm</keyword>
<keyword evidence="4 7" id="KW-0067">ATP-binding</keyword>
<feature type="binding site" evidence="8">
    <location>
        <position position="132"/>
    </location>
    <ligand>
        <name>L-histidine</name>
        <dbReference type="ChEBI" id="CHEBI:57595"/>
    </ligand>
</feature>